<dbReference type="InterPro" id="IPR001461">
    <property type="entry name" value="Aspartic_peptidase_A1"/>
</dbReference>
<dbReference type="GO" id="GO:0004190">
    <property type="term" value="F:aspartic-type endopeptidase activity"/>
    <property type="evidence" value="ECO:0007669"/>
    <property type="project" value="InterPro"/>
</dbReference>
<dbReference type="Pfam" id="PF00026">
    <property type="entry name" value="Asp"/>
    <property type="match status" value="1"/>
</dbReference>
<reference evidence="3" key="3">
    <citation type="submission" date="2010-09" db="EMBL/GenBank/DDBJ databases">
        <title>Annotation of Gaeumannomyces graminis var. tritici R3-111a-1.</title>
        <authorList>
            <consortium name="The Broad Institute Genome Sequencing Platform"/>
            <person name="Ma L.-J."/>
            <person name="Dead R."/>
            <person name="Young S.K."/>
            <person name="Zeng Q."/>
            <person name="Gargeya S."/>
            <person name="Fitzgerald M."/>
            <person name="Haas B."/>
            <person name="Abouelleil A."/>
            <person name="Alvarado L."/>
            <person name="Arachchi H.M."/>
            <person name="Berlin A."/>
            <person name="Brown A."/>
            <person name="Chapman S.B."/>
            <person name="Chen Z."/>
            <person name="Dunbar C."/>
            <person name="Freedman E."/>
            <person name="Gearin G."/>
            <person name="Gellesch M."/>
            <person name="Goldberg J."/>
            <person name="Griggs A."/>
            <person name="Gujja S."/>
            <person name="Heiman D."/>
            <person name="Howarth C."/>
            <person name="Larson L."/>
            <person name="Lui A."/>
            <person name="MacDonald P.J.P."/>
            <person name="Mehta T."/>
            <person name="Montmayeur A."/>
            <person name="Murphy C."/>
            <person name="Neiman D."/>
            <person name="Pearson M."/>
            <person name="Priest M."/>
            <person name="Roberts A."/>
            <person name="Saif S."/>
            <person name="Shea T."/>
            <person name="Shenoy N."/>
            <person name="Sisk P."/>
            <person name="Stolte C."/>
            <person name="Sykes S."/>
            <person name="Yandava C."/>
            <person name="Wortman J."/>
            <person name="Nusbaum C."/>
            <person name="Birren B."/>
        </authorList>
    </citation>
    <scope>NUCLEOTIDE SEQUENCE</scope>
    <source>
        <strain evidence="3">R3-111a-1</strain>
    </source>
</reference>
<dbReference type="eggNOG" id="KOG1339">
    <property type="taxonomic scope" value="Eukaryota"/>
</dbReference>
<evidence type="ECO:0000313" key="5">
    <source>
        <dbReference type="Proteomes" id="UP000006039"/>
    </source>
</evidence>
<protein>
    <submittedName>
        <fullName evidence="3">Aspartic endopeptidase</fullName>
    </submittedName>
</protein>
<evidence type="ECO:0000313" key="3">
    <source>
        <dbReference type="EMBL" id="EJT80702.1"/>
    </source>
</evidence>
<dbReference type="STRING" id="644352.J3NHF9"/>
<name>J3NHF9_GAET3</name>
<reference evidence="3" key="2">
    <citation type="submission" date="2010-07" db="EMBL/GenBank/DDBJ databases">
        <authorList>
            <consortium name="The Broad Institute Genome Sequencing Platform"/>
            <consortium name="Broad Institute Genome Sequencing Center for Infectious Disease"/>
            <person name="Ma L.-J."/>
            <person name="Dead R."/>
            <person name="Young S."/>
            <person name="Zeng Q."/>
            <person name="Koehrsen M."/>
            <person name="Alvarado L."/>
            <person name="Berlin A."/>
            <person name="Chapman S.B."/>
            <person name="Chen Z."/>
            <person name="Freedman E."/>
            <person name="Gellesch M."/>
            <person name="Goldberg J."/>
            <person name="Griggs A."/>
            <person name="Gujja S."/>
            <person name="Heilman E.R."/>
            <person name="Heiman D."/>
            <person name="Hepburn T."/>
            <person name="Howarth C."/>
            <person name="Jen D."/>
            <person name="Larson L."/>
            <person name="Mehta T."/>
            <person name="Neiman D."/>
            <person name="Pearson M."/>
            <person name="Roberts A."/>
            <person name="Saif S."/>
            <person name="Shea T."/>
            <person name="Shenoy N."/>
            <person name="Sisk P."/>
            <person name="Stolte C."/>
            <person name="Sykes S."/>
            <person name="Walk T."/>
            <person name="White J."/>
            <person name="Yandava C."/>
            <person name="Haas B."/>
            <person name="Nusbaum C."/>
            <person name="Birren B."/>
        </authorList>
    </citation>
    <scope>NUCLEOTIDE SEQUENCE</scope>
    <source>
        <strain evidence="3">R3-111a-1</strain>
    </source>
</reference>
<evidence type="ECO:0000259" key="2">
    <source>
        <dbReference type="PROSITE" id="PS51767"/>
    </source>
</evidence>
<dbReference type="Gene3D" id="2.40.70.10">
    <property type="entry name" value="Acid Proteases"/>
    <property type="match status" value="1"/>
</dbReference>
<keyword evidence="5" id="KW-1185">Reference proteome</keyword>
<dbReference type="Proteomes" id="UP000006039">
    <property type="component" value="Unassembled WGS sequence"/>
</dbReference>
<evidence type="ECO:0000256" key="1">
    <source>
        <dbReference type="ARBA" id="ARBA00007447"/>
    </source>
</evidence>
<dbReference type="VEuPathDB" id="FungiDB:GGTG_00696"/>
<reference evidence="4" key="4">
    <citation type="journal article" date="2015" name="G3 (Bethesda)">
        <title>Genome sequences of three phytopathogenic species of the Magnaporthaceae family of fungi.</title>
        <authorList>
            <person name="Okagaki L.H."/>
            <person name="Nunes C.C."/>
            <person name="Sailsbery J."/>
            <person name="Clay B."/>
            <person name="Brown D."/>
            <person name="John T."/>
            <person name="Oh Y."/>
            <person name="Young N."/>
            <person name="Fitzgerald M."/>
            <person name="Haas B.J."/>
            <person name="Zeng Q."/>
            <person name="Young S."/>
            <person name="Adiconis X."/>
            <person name="Fan L."/>
            <person name="Levin J.Z."/>
            <person name="Mitchell T.K."/>
            <person name="Okubara P.A."/>
            <person name="Farman M.L."/>
            <person name="Kohn L.M."/>
            <person name="Birren B."/>
            <person name="Ma L.-J."/>
            <person name="Dean R.A."/>
        </authorList>
    </citation>
    <scope>NUCLEOTIDE SEQUENCE</scope>
    <source>
        <strain evidence="4">R3-111a-1</strain>
    </source>
</reference>
<reference evidence="4" key="5">
    <citation type="submission" date="2018-04" db="UniProtKB">
        <authorList>
            <consortium name="EnsemblFungi"/>
        </authorList>
    </citation>
    <scope>IDENTIFICATION</scope>
    <source>
        <strain evidence="4">R3-111a-1</strain>
    </source>
</reference>
<dbReference type="EMBL" id="GL385395">
    <property type="protein sequence ID" value="EJT80702.1"/>
    <property type="molecule type" value="Genomic_DNA"/>
</dbReference>
<dbReference type="PANTHER" id="PTHR47966">
    <property type="entry name" value="BETA-SITE APP-CLEAVING ENZYME, ISOFORM A-RELATED"/>
    <property type="match status" value="1"/>
</dbReference>
<dbReference type="InterPro" id="IPR021109">
    <property type="entry name" value="Peptidase_aspartic_dom_sf"/>
</dbReference>
<gene>
    <name evidence="4" type="primary">20341154</name>
    <name evidence="3" type="ORF">GGTG_00696</name>
</gene>
<accession>J3NHF9</accession>
<dbReference type="GO" id="GO:0006508">
    <property type="term" value="P:proteolysis"/>
    <property type="evidence" value="ECO:0007669"/>
    <property type="project" value="InterPro"/>
</dbReference>
<dbReference type="PANTHER" id="PTHR47966:SF1">
    <property type="entry name" value="ASPARTYL PROTEINASE"/>
    <property type="match status" value="1"/>
</dbReference>
<sequence length="286" mass="30433">MAEDHAETKEHLGLSRVALLRNPTYHPSGTKIYVSLMARHGFKPTKPGPYCYRNRMHQRGLANVPGAAGGRVRMERGLMKGEGAGGGSVKQITPDDQCSDAVYLCEVEVGTPAQKLKLEFNTSSSELWVCAPSQNLGSDSPGSFGAERSTSYRSMNSSWMAKGGDGSSASGGTGVGQVSIGGLRVKEQVIQLAMHIEGHPAPRGADGCLGLSIPQTKTITENGVPDPQDTLITNLMSRSELPKDAQLFTAVFDRSGDKEDEAFCTFGHIDQETLKAAEEAGGYIMG</sequence>
<dbReference type="OrthoDB" id="2747330at2759"/>
<evidence type="ECO:0000313" key="4">
    <source>
        <dbReference type="EnsemblFungi" id="EJT80702"/>
    </source>
</evidence>
<dbReference type="SUPFAM" id="SSF50630">
    <property type="entry name" value="Acid proteases"/>
    <property type="match status" value="1"/>
</dbReference>
<dbReference type="HOGENOM" id="CLU_068929_0_0_1"/>
<dbReference type="PROSITE" id="PS51767">
    <property type="entry name" value="PEPTIDASE_A1"/>
    <property type="match status" value="1"/>
</dbReference>
<comment type="similarity">
    <text evidence="1">Belongs to the peptidase A1 family.</text>
</comment>
<dbReference type="InterPro" id="IPR033121">
    <property type="entry name" value="PEPTIDASE_A1"/>
</dbReference>
<proteinExistence type="inferred from homology"/>
<dbReference type="RefSeq" id="XP_009216711.1">
    <property type="nucleotide sequence ID" value="XM_009218447.1"/>
</dbReference>
<dbReference type="EnsemblFungi" id="EJT80702">
    <property type="protein sequence ID" value="EJT80702"/>
    <property type="gene ID" value="GGTG_00696"/>
</dbReference>
<dbReference type="GeneID" id="20341154"/>
<dbReference type="AlphaFoldDB" id="J3NHF9"/>
<organism evidence="3">
    <name type="scientific">Gaeumannomyces tritici (strain R3-111a-1)</name>
    <name type="common">Wheat and barley take-all root rot fungus</name>
    <name type="synonym">Gaeumannomyces graminis var. tritici</name>
    <dbReference type="NCBI Taxonomy" id="644352"/>
    <lineage>
        <taxon>Eukaryota</taxon>
        <taxon>Fungi</taxon>
        <taxon>Dikarya</taxon>
        <taxon>Ascomycota</taxon>
        <taxon>Pezizomycotina</taxon>
        <taxon>Sordariomycetes</taxon>
        <taxon>Sordariomycetidae</taxon>
        <taxon>Magnaporthales</taxon>
        <taxon>Magnaporthaceae</taxon>
        <taxon>Gaeumannomyces</taxon>
    </lineage>
</organism>
<feature type="domain" description="Peptidase A1" evidence="2">
    <location>
        <begin position="103"/>
        <end position="286"/>
    </location>
</feature>
<reference evidence="5" key="1">
    <citation type="submission" date="2010-07" db="EMBL/GenBank/DDBJ databases">
        <title>The genome sequence of Gaeumannomyces graminis var. tritici strain R3-111a-1.</title>
        <authorList>
            <consortium name="The Broad Institute Genome Sequencing Platform"/>
            <person name="Ma L.-J."/>
            <person name="Dead R."/>
            <person name="Young S."/>
            <person name="Zeng Q."/>
            <person name="Koehrsen M."/>
            <person name="Alvarado L."/>
            <person name="Berlin A."/>
            <person name="Chapman S.B."/>
            <person name="Chen Z."/>
            <person name="Freedman E."/>
            <person name="Gellesch M."/>
            <person name="Goldberg J."/>
            <person name="Griggs A."/>
            <person name="Gujja S."/>
            <person name="Heilman E.R."/>
            <person name="Heiman D."/>
            <person name="Hepburn T."/>
            <person name="Howarth C."/>
            <person name="Jen D."/>
            <person name="Larson L."/>
            <person name="Mehta T."/>
            <person name="Neiman D."/>
            <person name="Pearson M."/>
            <person name="Roberts A."/>
            <person name="Saif S."/>
            <person name="Shea T."/>
            <person name="Shenoy N."/>
            <person name="Sisk P."/>
            <person name="Stolte C."/>
            <person name="Sykes S."/>
            <person name="Walk T."/>
            <person name="White J."/>
            <person name="Yandava C."/>
            <person name="Haas B."/>
            <person name="Nusbaum C."/>
            <person name="Birren B."/>
        </authorList>
    </citation>
    <scope>NUCLEOTIDE SEQUENCE [LARGE SCALE GENOMIC DNA]</scope>
    <source>
        <strain evidence="5">R3-111a-1</strain>
    </source>
</reference>